<comment type="caution">
    <text evidence="1">The sequence shown here is derived from an EMBL/GenBank/DDBJ whole genome shotgun (WGS) entry which is preliminary data.</text>
</comment>
<organism evidence="1 2">
    <name type="scientific">Lupinus albus</name>
    <name type="common">White lupine</name>
    <name type="synonym">Lupinus termis</name>
    <dbReference type="NCBI Taxonomy" id="3870"/>
    <lineage>
        <taxon>Eukaryota</taxon>
        <taxon>Viridiplantae</taxon>
        <taxon>Streptophyta</taxon>
        <taxon>Embryophyta</taxon>
        <taxon>Tracheophyta</taxon>
        <taxon>Spermatophyta</taxon>
        <taxon>Magnoliopsida</taxon>
        <taxon>eudicotyledons</taxon>
        <taxon>Gunneridae</taxon>
        <taxon>Pentapetalae</taxon>
        <taxon>rosids</taxon>
        <taxon>fabids</taxon>
        <taxon>Fabales</taxon>
        <taxon>Fabaceae</taxon>
        <taxon>Papilionoideae</taxon>
        <taxon>50 kb inversion clade</taxon>
        <taxon>genistoids sensu lato</taxon>
        <taxon>core genistoids</taxon>
        <taxon>Genisteae</taxon>
        <taxon>Lupinus</taxon>
    </lineage>
</organism>
<gene>
    <name evidence="1" type="ORF">Lalb_Chr25g0280971</name>
</gene>
<evidence type="ECO:0000313" key="1">
    <source>
        <dbReference type="EMBL" id="KAE9584706.1"/>
    </source>
</evidence>
<dbReference type="Proteomes" id="UP000447434">
    <property type="component" value="Chromosome 25"/>
</dbReference>
<protein>
    <submittedName>
        <fullName evidence="1">Uncharacterized protein</fullName>
    </submittedName>
</protein>
<reference evidence="2" key="1">
    <citation type="journal article" date="2020" name="Nat. Commun.">
        <title>Genome sequence of the cluster root forming white lupin.</title>
        <authorList>
            <person name="Hufnagel B."/>
            <person name="Marques A."/>
            <person name="Soriano A."/>
            <person name="Marques L."/>
            <person name="Divol F."/>
            <person name="Doumas P."/>
            <person name="Sallet E."/>
            <person name="Mancinotti D."/>
            <person name="Carrere S."/>
            <person name="Marande W."/>
            <person name="Arribat S."/>
            <person name="Keller J."/>
            <person name="Huneau C."/>
            <person name="Blein T."/>
            <person name="Aime D."/>
            <person name="Laguerre M."/>
            <person name="Taylor J."/>
            <person name="Schubert V."/>
            <person name="Nelson M."/>
            <person name="Geu-Flores F."/>
            <person name="Crespi M."/>
            <person name="Gallardo-Guerrero K."/>
            <person name="Delaux P.-M."/>
            <person name="Salse J."/>
            <person name="Berges H."/>
            <person name="Guyot R."/>
            <person name="Gouzy J."/>
            <person name="Peret B."/>
        </authorList>
    </citation>
    <scope>NUCLEOTIDE SEQUENCE [LARGE SCALE GENOMIC DNA]</scope>
    <source>
        <strain evidence="2">cv. Amiga</strain>
    </source>
</reference>
<dbReference type="AlphaFoldDB" id="A0A6A4MKA4"/>
<evidence type="ECO:0000313" key="2">
    <source>
        <dbReference type="Proteomes" id="UP000447434"/>
    </source>
</evidence>
<proteinExistence type="predicted"/>
<accession>A0A6A4MKA4</accession>
<name>A0A6A4MKA4_LUPAL</name>
<dbReference type="EMBL" id="WOCE01000025">
    <property type="protein sequence ID" value="KAE9584706.1"/>
    <property type="molecule type" value="Genomic_DNA"/>
</dbReference>
<sequence>MILHSEEKTKYLAIKKIKLTEIHLFGKIILVILNHLKIIALGRSDIFNIKKDT</sequence>
<keyword evidence="2" id="KW-1185">Reference proteome</keyword>